<dbReference type="SUPFAM" id="SSF50475">
    <property type="entry name" value="FMN-binding split barrel"/>
    <property type="match status" value="1"/>
</dbReference>
<protein>
    <submittedName>
        <fullName evidence="2">Pyridoxamine 5'-phosphate oxidase family protein</fullName>
    </submittedName>
</protein>
<gene>
    <name evidence="2" type="ORF">HCZ30_07665</name>
</gene>
<proteinExistence type="predicted"/>
<comment type="caution">
    <text evidence="2">The sequence shown here is derived from an EMBL/GenBank/DDBJ whole genome shotgun (WGS) entry which is preliminary data.</text>
</comment>
<dbReference type="Gene3D" id="2.30.110.10">
    <property type="entry name" value="Electron Transport, Fmn-binding Protein, Chain A"/>
    <property type="match status" value="1"/>
</dbReference>
<organism evidence="2 3">
    <name type="scientific">Marivivens donghaensis</name>
    <dbReference type="NCBI Taxonomy" id="1699413"/>
    <lineage>
        <taxon>Bacteria</taxon>
        <taxon>Pseudomonadati</taxon>
        <taxon>Pseudomonadota</taxon>
        <taxon>Alphaproteobacteria</taxon>
        <taxon>Rhodobacterales</taxon>
        <taxon>Paracoccaceae</taxon>
        <taxon>Marivivens group</taxon>
        <taxon>Marivivens</taxon>
    </lineage>
</organism>
<dbReference type="RefSeq" id="WP_167637693.1">
    <property type="nucleotide sequence ID" value="NZ_JAATOP010000004.1"/>
</dbReference>
<accession>A0ABX0W096</accession>
<reference evidence="2 3" key="1">
    <citation type="submission" date="2020-03" db="EMBL/GenBank/DDBJ databases">
        <title>Bacterial isolates of synthetic phycosphere.</title>
        <authorList>
            <person name="Fu H."/>
            <person name="Moran M.A."/>
        </authorList>
    </citation>
    <scope>NUCLEOTIDE SEQUENCE [LARGE SCALE GENOMIC DNA]</scope>
    <source>
        <strain evidence="2 3">HF1</strain>
    </source>
</reference>
<dbReference type="Pfam" id="PF16242">
    <property type="entry name" value="Pyrid_ox_like"/>
    <property type="match status" value="1"/>
</dbReference>
<dbReference type="InterPro" id="IPR038725">
    <property type="entry name" value="YdaG_split_barrel_FMN-bd"/>
</dbReference>
<feature type="domain" description="General stress protein FMN-binding split barrel" evidence="1">
    <location>
        <begin position="12"/>
        <end position="153"/>
    </location>
</feature>
<dbReference type="InterPro" id="IPR052917">
    <property type="entry name" value="Stress-Dev_Protein"/>
</dbReference>
<sequence length="168" mass="18834">MSIRKEIEHDPRHALIEKMDDTRVGMLGVEGSSQHMQPMTHFTDWDTNTLYFITSSDTDLVRAVGLGGRAHYCVVGKDQDFHACLAGTLEQVEDEAKLDELWSPVAGAWFEKGREDPKVTLLRLTLADASVWGSTESALRFGFEIARANMDEDHLPDVGIHKTFRFAA</sequence>
<evidence type="ECO:0000259" key="1">
    <source>
        <dbReference type="Pfam" id="PF16242"/>
    </source>
</evidence>
<evidence type="ECO:0000313" key="2">
    <source>
        <dbReference type="EMBL" id="NIY72312.1"/>
    </source>
</evidence>
<evidence type="ECO:0000313" key="3">
    <source>
        <dbReference type="Proteomes" id="UP000709466"/>
    </source>
</evidence>
<dbReference type="Proteomes" id="UP000709466">
    <property type="component" value="Unassembled WGS sequence"/>
</dbReference>
<keyword evidence="3" id="KW-1185">Reference proteome</keyword>
<dbReference type="EMBL" id="JAATOP010000004">
    <property type="protein sequence ID" value="NIY72312.1"/>
    <property type="molecule type" value="Genomic_DNA"/>
</dbReference>
<dbReference type="PANTHER" id="PTHR34818:SF1">
    <property type="entry name" value="PROTEIN BLI-3"/>
    <property type="match status" value="1"/>
</dbReference>
<dbReference type="PANTHER" id="PTHR34818">
    <property type="entry name" value="PROTEIN BLI-3"/>
    <property type="match status" value="1"/>
</dbReference>
<name>A0ABX0W096_9RHOB</name>
<dbReference type="InterPro" id="IPR012349">
    <property type="entry name" value="Split_barrel_FMN-bd"/>
</dbReference>